<proteinExistence type="predicted"/>
<name>A0A3P5XNK9_9RHOB</name>
<dbReference type="RefSeq" id="WP_124088416.1">
    <property type="nucleotide sequence ID" value="NZ_UXAW01000109.1"/>
</dbReference>
<gene>
    <name evidence="1" type="ORF">XINFAN_03732</name>
</gene>
<dbReference type="EMBL" id="UXAW01000109">
    <property type="protein sequence ID" value="VDC33279.1"/>
    <property type="molecule type" value="Genomic_DNA"/>
</dbReference>
<evidence type="ECO:0000313" key="1">
    <source>
        <dbReference type="EMBL" id="VDC33279.1"/>
    </source>
</evidence>
<protein>
    <submittedName>
        <fullName evidence="1">Uncharacterized protein</fullName>
    </submittedName>
</protein>
<accession>A0A3P5XNK9</accession>
<evidence type="ECO:0000313" key="2">
    <source>
        <dbReference type="Proteomes" id="UP000277498"/>
    </source>
</evidence>
<dbReference type="Proteomes" id="UP000277498">
    <property type="component" value="Unassembled WGS sequence"/>
</dbReference>
<organism evidence="1 2">
    <name type="scientific">Pseudogemmobacter humi</name>
    <dbReference type="NCBI Taxonomy" id="2483812"/>
    <lineage>
        <taxon>Bacteria</taxon>
        <taxon>Pseudomonadati</taxon>
        <taxon>Pseudomonadota</taxon>
        <taxon>Alphaproteobacteria</taxon>
        <taxon>Rhodobacterales</taxon>
        <taxon>Paracoccaceae</taxon>
        <taxon>Pseudogemmobacter</taxon>
    </lineage>
</organism>
<sequence>MSDAVAARLRAKGTGEADLATLERCLDLYARDMLSEARMNRIASGIGRLTRCGSQPEALELPELPKGLRAGRKPAI</sequence>
<dbReference type="AlphaFoldDB" id="A0A3P5XNK9"/>
<reference evidence="1 2" key="1">
    <citation type="submission" date="2018-11" db="EMBL/GenBank/DDBJ databases">
        <authorList>
            <person name="Criscuolo A."/>
        </authorList>
    </citation>
    <scope>NUCLEOTIDE SEQUENCE [LARGE SCALE GENOMIC DNA]</scope>
    <source>
        <strain evidence="1">ACIP111625</strain>
    </source>
</reference>
<keyword evidence="2" id="KW-1185">Reference proteome</keyword>